<dbReference type="Proteomes" id="UP000054928">
    <property type="component" value="Unassembled WGS sequence"/>
</dbReference>
<evidence type="ECO:0000313" key="2">
    <source>
        <dbReference type="EMBL" id="CEG49689.1"/>
    </source>
</evidence>
<protein>
    <submittedName>
        <fullName evidence="2">Uncharacterized protein</fullName>
    </submittedName>
</protein>
<reference evidence="3" key="1">
    <citation type="submission" date="2014-09" db="EMBL/GenBank/DDBJ databases">
        <authorList>
            <person name="Sharma Rahul"/>
            <person name="Thines Marco"/>
        </authorList>
    </citation>
    <scope>NUCLEOTIDE SEQUENCE [LARGE SCALE GENOMIC DNA]</scope>
</reference>
<dbReference type="EMBL" id="CCYD01003090">
    <property type="protein sequence ID" value="CEG49689.1"/>
    <property type="molecule type" value="Genomic_DNA"/>
</dbReference>
<feature type="compositionally biased region" description="Basic and acidic residues" evidence="1">
    <location>
        <begin position="16"/>
        <end position="26"/>
    </location>
</feature>
<evidence type="ECO:0000256" key="1">
    <source>
        <dbReference type="SAM" id="MobiDB-lite"/>
    </source>
</evidence>
<evidence type="ECO:0000313" key="3">
    <source>
        <dbReference type="Proteomes" id="UP000054928"/>
    </source>
</evidence>
<name>A0A0P1B651_PLAHL</name>
<organism evidence="2 3">
    <name type="scientific">Plasmopara halstedii</name>
    <name type="common">Downy mildew of sunflower</name>
    <dbReference type="NCBI Taxonomy" id="4781"/>
    <lineage>
        <taxon>Eukaryota</taxon>
        <taxon>Sar</taxon>
        <taxon>Stramenopiles</taxon>
        <taxon>Oomycota</taxon>
        <taxon>Peronosporomycetes</taxon>
        <taxon>Peronosporales</taxon>
        <taxon>Peronosporaceae</taxon>
        <taxon>Plasmopara</taxon>
    </lineage>
</organism>
<proteinExistence type="predicted"/>
<dbReference type="AlphaFoldDB" id="A0A0P1B651"/>
<sequence length="182" mass="20220">MTILCIHNPSNSTSRSTRDYARESHRSSTPTLLDCSDITVPYLGNDESSSLTSGPGLFARDSTTKNYGHHSILLLRFALTVFYPAYRNIQLLISFRVNKASEIPGSHPLVAVLTKTSFQDRDIRPLAAVSAEIYSSDYWKTVTLCMTSSILTTWLKLTLKLNLSDNGQDIALFPFLPEAVCL</sequence>
<dbReference type="GeneID" id="36402496"/>
<keyword evidence="3" id="KW-1185">Reference proteome</keyword>
<feature type="region of interest" description="Disordered" evidence="1">
    <location>
        <begin position="1"/>
        <end position="30"/>
    </location>
</feature>
<accession>A0A0P1B651</accession>
<dbReference type="RefSeq" id="XP_024586058.1">
    <property type="nucleotide sequence ID" value="XM_024720906.1"/>
</dbReference>